<dbReference type="GO" id="GO:0008270">
    <property type="term" value="F:zinc ion binding"/>
    <property type="evidence" value="ECO:0007669"/>
    <property type="project" value="UniProtKB-KW"/>
</dbReference>
<evidence type="ECO:0000256" key="1">
    <source>
        <dbReference type="ARBA" id="ARBA00022468"/>
    </source>
</evidence>
<dbReference type="InterPro" id="IPR038508">
    <property type="entry name" value="ArfGAP_dom_sf"/>
</dbReference>
<dbReference type="PRINTS" id="PR00405">
    <property type="entry name" value="REVINTRACTNG"/>
</dbReference>
<dbReference type="SMART" id="SM00105">
    <property type="entry name" value="ArfGap"/>
    <property type="match status" value="1"/>
</dbReference>
<dbReference type="AlphaFoldDB" id="A0AAE9W7P3"/>
<keyword evidence="2" id="KW-0479">Metal-binding</keyword>
<evidence type="ECO:0000256" key="3">
    <source>
        <dbReference type="ARBA" id="ARBA00022771"/>
    </source>
</evidence>
<feature type="compositionally biased region" description="Low complexity" evidence="6">
    <location>
        <begin position="198"/>
        <end position="216"/>
    </location>
</feature>
<feature type="compositionally biased region" description="Polar residues" evidence="6">
    <location>
        <begin position="293"/>
        <end position="316"/>
    </location>
</feature>
<evidence type="ECO:0000256" key="5">
    <source>
        <dbReference type="PROSITE-ProRule" id="PRU00288"/>
    </source>
</evidence>
<protein>
    <submittedName>
        <fullName evidence="8">GTPase activating protein</fullName>
    </submittedName>
</protein>
<feature type="region of interest" description="Disordered" evidence="6">
    <location>
        <begin position="293"/>
        <end position="322"/>
    </location>
</feature>
<reference evidence="8 9" key="1">
    <citation type="journal article" date="2023" name="G3 (Bethesda)">
        <title>A high-quality reference genome for the fission yeast Schizosaccharomyces osmophilus.</title>
        <authorList>
            <person name="Jia G.S."/>
            <person name="Zhang W.C."/>
            <person name="Liang Y."/>
            <person name="Liu X.H."/>
            <person name="Rhind N."/>
            <person name="Pidoux A."/>
            <person name="Brysch-Herzberg M."/>
            <person name="Du L.L."/>
        </authorList>
    </citation>
    <scope>NUCLEOTIDE SEQUENCE [LARGE SCALE GENOMIC DNA]</scope>
    <source>
        <strain evidence="8 9">CBS 15793</strain>
    </source>
</reference>
<dbReference type="SUPFAM" id="SSF57863">
    <property type="entry name" value="ArfGap/RecO-like zinc finger"/>
    <property type="match status" value="1"/>
</dbReference>
<evidence type="ECO:0000256" key="6">
    <source>
        <dbReference type="SAM" id="MobiDB-lite"/>
    </source>
</evidence>
<evidence type="ECO:0000313" key="9">
    <source>
        <dbReference type="Proteomes" id="UP001212411"/>
    </source>
</evidence>
<feature type="region of interest" description="Disordered" evidence="6">
    <location>
        <begin position="186"/>
        <end position="219"/>
    </location>
</feature>
<feature type="region of interest" description="Disordered" evidence="6">
    <location>
        <begin position="129"/>
        <end position="167"/>
    </location>
</feature>
<gene>
    <name evidence="8" type="ORF">SOMG_00400</name>
</gene>
<dbReference type="GO" id="GO:0005096">
    <property type="term" value="F:GTPase activator activity"/>
    <property type="evidence" value="ECO:0007669"/>
    <property type="project" value="UniProtKB-KW"/>
</dbReference>
<dbReference type="PANTHER" id="PTHR45705:SF1">
    <property type="entry name" value="FI20236P1"/>
    <property type="match status" value="1"/>
</dbReference>
<evidence type="ECO:0000256" key="2">
    <source>
        <dbReference type="ARBA" id="ARBA00022723"/>
    </source>
</evidence>
<evidence type="ECO:0000256" key="4">
    <source>
        <dbReference type="ARBA" id="ARBA00022833"/>
    </source>
</evidence>
<dbReference type="Proteomes" id="UP001212411">
    <property type="component" value="Chromosome 1"/>
</dbReference>
<keyword evidence="3 5" id="KW-0863">Zinc-finger</keyword>
<dbReference type="PROSITE" id="PS50115">
    <property type="entry name" value="ARFGAP"/>
    <property type="match status" value="1"/>
</dbReference>
<dbReference type="KEGG" id="som:SOMG_00400"/>
<dbReference type="InterPro" id="IPR037278">
    <property type="entry name" value="ARFGAP/RecO"/>
</dbReference>
<dbReference type="CDD" id="cd08839">
    <property type="entry name" value="ArfGap_SMAP"/>
    <property type="match status" value="1"/>
</dbReference>
<dbReference type="PANTHER" id="PTHR45705">
    <property type="entry name" value="FI20236P1"/>
    <property type="match status" value="1"/>
</dbReference>
<dbReference type="RefSeq" id="XP_056035598.1">
    <property type="nucleotide sequence ID" value="XM_056179194.1"/>
</dbReference>
<dbReference type="Pfam" id="PF01412">
    <property type="entry name" value="ArfGap"/>
    <property type="match status" value="1"/>
</dbReference>
<sequence>MSLGKKKETNAILLKSLLREPANKICADCKRNEQPRWASWSLGVFICIRCSGIHRSLGVHISRVKSVDLDAWTDEQTENMRRWGNQRANMYWEAKLADDHVPSDSKVAIFIRTKYELRKWVLSPEIPSPETLIPSKKSNPSITSPEPKVVNRSVGTSMPSISKESLHYPSEAPMVDFTSGASAENYRLPNPSASTAASTPNLTSLSANSSSSTQANRQKDLKSSILSLYASPRPVSAMNSPVSAFSNIPSTPSSNVQGSQQYASLQSPVSSTSFVAEKWKMPLFGSTNAYSFSRESGMQSQPPRRTQSAMDNSIMNTHDVWK</sequence>
<dbReference type="GeneID" id="80873883"/>
<dbReference type="EMBL" id="CP115611">
    <property type="protein sequence ID" value="WBW71355.1"/>
    <property type="molecule type" value="Genomic_DNA"/>
</dbReference>
<proteinExistence type="predicted"/>
<keyword evidence="9" id="KW-1185">Reference proteome</keyword>
<dbReference type="GO" id="GO:0005737">
    <property type="term" value="C:cytoplasm"/>
    <property type="evidence" value="ECO:0007669"/>
    <property type="project" value="TreeGrafter"/>
</dbReference>
<feature type="compositionally biased region" description="Polar residues" evidence="6">
    <location>
        <begin position="153"/>
        <end position="163"/>
    </location>
</feature>
<accession>A0AAE9W7P3</accession>
<dbReference type="InterPro" id="IPR051718">
    <property type="entry name" value="ARF_GTPase-activating"/>
</dbReference>
<dbReference type="InterPro" id="IPR001164">
    <property type="entry name" value="ArfGAP_dom"/>
</dbReference>
<dbReference type="FunFam" id="1.10.220.150:FF:000009">
    <property type="entry name" value="stromal membrane-associated protein 1 isoform X1"/>
    <property type="match status" value="1"/>
</dbReference>
<feature type="domain" description="Arf-GAP" evidence="7">
    <location>
        <begin position="11"/>
        <end position="130"/>
    </location>
</feature>
<keyword evidence="4" id="KW-0862">Zinc</keyword>
<dbReference type="InterPro" id="IPR044732">
    <property type="entry name" value="ArfGAP_SMAP1-like"/>
</dbReference>
<evidence type="ECO:0000313" key="8">
    <source>
        <dbReference type="EMBL" id="WBW71355.1"/>
    </source>
</evidence>
<keyword evidence="1" id="KW-0343">GTPase activation</keyword>
<organism evidence="8 9">
    <name type="scientific">Schizosaccharomyces osmophilus</name>
    <dbReference type="NCBI Taxonomy" id="2545709"/>
    <lineage>
        <taxon>Eukaryota</taxon>
        <taxon>Fungi</taxon>
        <taxon>Dikarya</taxon>
        <taxon>Ascomycota</taxon>
        <taxon>Taphrinomycotina</taxon>
        <taxon>Schizosaccharomycetes</taxon>
        <taxon>Schizosaccharomycetales</taxon>
        <taxon>Schizosaccharomycetaceae</taxon>
        <taxon>Schizosaccharomyces</taxon>
    </lineage>
</organism>
<name>A0AAE9W7P3_9SCHI</name>
<dbReference type="Gene3D" id="1.10.220.150">
    <property type="entry name" value="Arf GTPase activating protein"/>
    <property type="match status" value="1"/>
</dbReference>
<evidence type="ECO:0000259" key="7">
    <source>
        <dbReference type="PROSITE" id="PS50115"/>
    </source>
</evidence>